<organism evidence="7 8">
    <name type="scientific">Cyclobacterium qasimii M12-11B</name>
    <dbReference type="NCBI Taxonomy" id="641524"/>
    <lineage>
        <taxon>Bacteria</taxon>
        <taxon>Pseudomonadati</taxon>
        <taxon>Bacteroidota</taxon>
        <taxon>Cytophagia</taxon>
        <taxon>Cytophagales</taxon>
        <taxon>Cyclobacteriaceae</taxon>
        <taxon>Cyclobacterium</taxon>
    </lineage>
</organism>
<dbReference type="InterPro" id="IPR010225">
    <property type="entry name" value="HrpB"/>
</dbReference>
<dbReference type="FunFam" id="3.40.50.300:FF:002125">
    <property type="entry name" value="ATP-dependent helicase HrpB"/>
    <property type="match status" value="1"/>
</dbReference>
<dbReference type="Pfam" id="PF00270">
    <property type="entry name" value="DEAD"/>
    <property type="match status" value="1"/>
</dbReference>
<dbReference type="InterPro" id="IPR013689">
    <property type="entry name" value="RNA_helicase_ATP-dep_HrpB_C"/>
</dbReference>
<evidence type="ECO:0000256" key="2">
    <source>
        <dbReference type="ARBA" id="ARBA00022801"/>
    </source>
</evidence>
<dbReference type="Gene3D" id="3.40.50.300">
    <property type="entry name" value="P-loop containing nucleotide triphosphate hydrolases"/>
    <property type="match status" value="2"/>
</dbReference>
<evidence type="ECO:0000313" key="7">
    <source>
        <dbReference type="EMBL" id="EPR67697.1"/>
    </source>
</evidence>
<dbReference type="GO" id="GO:0003676">
    <property type="term" value="F:nucleic acid binding"/>
    <property type="evidence" value="ECO:0007669"/>
    <property type="project" value="InterPro"/>
</dbReference>
<evidence type="ECO:0000256" key="3">
    <source>
        <dbReference type="ARBA" id="ARBA00022806"/>
    </source>
</evidence>
<dbReference type="AlphaFoldDB" id="S7VDU2"/>
<dbReference type="InterPro" id="IPR027417">
    <property type="entry name" value="P-loop_NTPase"/>
</dbReference>
<dbReference type="OrthoDB" id="9808833at2"/>
<dbReference type="GO" id="GO:0004386">
    <property type="term" value="F:helicase activity"/>
    <property type="evidence" value="ECO:0007669"/>
    <property type="project" value="UniProtKB-KW"/>
</dbReference>
<feature type="domain" description="Helicase ATP-binding" evidence="5">
    <location>
        <begin position="17"/>
        <end position="181"/>
    </location>
</feature>
<dbReference type="InterPro" id="IPR007502">
    <property type="entry name" value="Helicase-assoc_dom"/>
</dbReference>
<dbReference type="CDD" id="cd18791">
    <property type="entry name" value="SF2_C_RHA"/>
    <property type="match status" value="1"/>
</dbReference>
<reference evidence="7 8" key="1">
    <citation type="journal article" date="2013" name="Genome Announc.">
        <title>Draft Genome Sequence of Cyclobacterium qasimii Strain M12-11BT, Isolated from Arctic Marine Sediment.</title>
        <authorList>
            <person name="Shivaji S."/>
            <person name="Ara S."/>
            <person name="Singh A."/>
            <person name="Kumar Pinnaka A."/>
        </authorList>
    </citation>
    <scope>NUCLEOTIDE SEQUENCE [LARGE SCALE GENOMIC DNA]</scope>
    <source>
        <strain evidence="7 8">M12-11B</strain>
    </source>
</reference>
<dbReference type="PANTHER" id="PTHR43519:SF1">
    <property type="entry name" value="ATP-DEPENDENT RNA HELICASE HRPB"/>
    <property type="match status" value="1"/>
</dbReference>
<dbReference type="SMART" id="SM00847">
    <property type="entry name" value="HA2"/>
    <property type="match status" value="1"/>
</dbReference>
<dbReference type="PANTHER" id="PTHR43519">
    <property type="entry name" value="ATP-DEPENDENT RNA HELICASE HRPB"/>
    <property type="match status" value="1"/>
</dbReference>
<gene>
    <name evidence="7" type="ORF">ADICYQ_3337</name>
</gene>
<evidence type="ECO:0000256" key="4">
    <source>
        <dbReference type="ARBA" id="ARBA00022840"/>
    </source>
</evidence>
<keyword evidence="2" id="KW-0378">Hydrolase</keyword>
<dbReference type="GO" id="GO:0005524">
    <property type="term" value="F:ATP binding"/>
    <property type="evidence" value="ECO:0007669"/>
    <property type="project" value="UniProtKB-KW"/>
</dbReference>
<dbReference type="InterPro" id="IPR056329">
    <property type="entry name" value="CON_HrpB"/>
</dbReference>
<dbReference type="EMBL" id="ATNM01000116">
    <property type="protein sequence ID" value="EPR67697.1"/>
    <property type="molecule type" value="Genomic_DNA"/>
</dbReference>
<evidence type="ECO:0000259" key="6">
    <source>
        <dbReference type="PROSITE" id="PS51194"/>
    </source>
</evidence>
<name>S7VDU2_9BACT</name>
<dbReference type="PROSITE" id="PS51192">
    <property type="entry name" value="HELICASE_ATP_BIND_1"/>
    <property type="match status" value="1"/>
</dbReference>
<dbReference type="Pfam" id="PF24473">
    <property type="entry name" value="CON_HrpB"/>
    <property type="match status" value="1"/>
</dbReference>
<dbReference type="CDD" id="cd17990">
    <property type="entry name" value="DEXHc_HrpB"/>
    <property type="match status" value="1"/>
</dbReference>
<dbReference type="InterPro" id="IPR014001">
    <property type="entry name" value="Helicase_ATP-bd"/>
</dbReference>
<keyword evidence="1" id="KW-0547">Nucleotide-binding</keyword>
<dbReference type="SMART" id="SM00490">
    <property type="entry name" value="HELICc"/>
    <property type="match status" value="1"/>
</dbReference>
<dbReference type="PIRSF" id="PIRSF005496">
    <property type="entry name" value="ATP_hel_hrpB"/>
    <property type="match status" value="1"/>
</dbReference>
<keyword evidence="3 7" id="KW-0347">Helicase</keyword>
<dbReference type="InterPro" id="IPR011545">
    <property type="entry name" value="DEAD/DEAH_box_helicase_dom"/>
</dbReference>
<accession>S7VDU2</accession>
<keyword evidence="4" id="KW-0067">ATP-binding</keyword>
<sequence length="824" mass="92628">MKAFPQLPILEVIPQLKKQLQLFPILLLHAPPGAGKSTLAPLTLMDEPWLQGKKILMLEPRKLAAISIAQRMAQILNEQVGERIGYRVRFNTCVGKQTQIEVITEGILTRMMQQDNALEEVGLIIFDEFHERSIHADLGLAISREIQQVLRPDLKLLIMSATLDSKDLSTNLKAPLVESMGKAFPVTINYREGTDLYALPESISHTIEEAISEHDGDLLVFLPGQGEINKTAQILTQRYPQLAINKLYGQLAFNQQQAALFPHPEGKKKIVLATAIAETSLTIEGIKIVIDGGYMRTSRFNPNSGLNRLVTIPVTQDTATQRTGRAGRLSPGVCFRLWSIGSQERLLPFRQPEILETDLTFLALELYKWGINDPLKLSWVTPPPQGNWSQAISTLEHLGAIAEGKITRHGIALHNFPCHPRIAHLLVYSQDLGLEGLATDLAAVLEEKDPLPPGESLDINLRIEGLRRYRATSSSHFTYKKIEQVAKAYRQILGIKAENKPIDPYATGMLIAQAFSERIASARPANQAQFQLANGKIASMDKKDDLAHEPWLAIAQMDERKGMGKIFMAAPLSPTDLRPMVKSTQRVYWDEQEASLQAVEELKIGQIVLQKKRIQNPDPQLMQQTLLDMLAQQGGKWLTFDDDFMQLQHRIMSLRAWNGPESLPDFSTAQLLKTLKIWLSPYLKDVRSGFEIKKLPLATILKNSLNYEQQEEIKGLAPEKISLPSGSALSIKYGMDGEPPVLAARLQELFGWSTTPKVNNGKIPLLIHLLSPGFKPVQVTQDLKSFWDNTYHEVRKELKRRYPKHHWPENPWEAQAVKGVRRKS</sequence>
<dbReference type="Proteomes" id="UP000014974">
    <property type="component" value="Unassembled WGS sequence"/>
</dbReference>
<dbReference type="Pfam" id="PF00271">
    <property type="entry name" value="Helicase_C"/>
    <property type="match status" value="1"/>
</dbReference>
<evidence type="ECO:0000313" key="8">
    <source>
        <dbReference type="Proteomes" id="UP000014974"/>
    </source>
</evidence>
<dbReference type="SMART" id="SM00487">
    <property type="entry name" value="DEXDc"/>
    <property type="match status" value="1"/>
</dbReference>
<dbReference type="GO" id="GO:0016787">
    <property type="term" value="F:hydrolase activity"/>
    <property type="evidence" value="ECO:0007669"/>
    <property type="project" value="UniProtKB-KW"/>
</dbReference>
<dbReference type="InterPro" id="IPR001650">
    <property type="entry name" value="Helicase_C-like"/>
</dbReference>
<evidence type="ECO:0000259" key="5">
    <source>
        <dbReference type="PROSITE" id="PS51192"/>
    </source>
</evidence>
<dbReference type="InterPro" id="IPR049614">
    <property type="entry name" value="HrpB_DEXH"/>
</dbReference>
<dbReference type="eggNOG" id="COG1643">
    <property type="taxonomic scope" value="Bacteria"/>
</dbReference>
<feature type="domain" description="Helicase C-terminal" evidence="6">
    <location>
        <begin position="206"/>
        <end position="370"/>
    </location>
</feature>
<dbReference type="PROSITE" id="PS51194">
    <property type="entry name" value="HELICASE_CTER"/>
    <property type="match status" value="1"/>
</dbReference>
<dbReference type="PATRIC" id="fig|641524.5.peg.3310"/>
<protein>
    <submittedName>
        <fullName evidence="7">ATP-dependent helicase HrpB</fullName>
    </submittedName>
</protein>
<evidence type="ECO:0000256" key="1">
    <source>
        <dbReference type="ARBA" id="ARBA00022741"/>
    </source>
</evidence>
<dbReference type="NCBIfam" id="TIGR01970">
    <property type="entry name" value="DEAH_box_HrpB"/>
    <property type="match status" value="1"/>
</dbReference>
<dbReference type="RefSeq" id="WP_020891603.1">
    <property type="nucleotide sequence ID" value="NZ_ATNM01000116.1"/>
</dbReference>
<dbReference type="STRING" id="641524.ADICYQ_3337"/>
<dbReference type="Gene3D" id="1.20.120.1080">
    <property type="match status" value="1"/>
</dbReference>
<dbReference type="Pfam" id="PF08482">
    <property type="entry name" value="HrpB_C"/>
    <property type="match status" value="1"/>
</dbReference>
<dbReference type="SUPFAM" id="SSF52540">
    <property type="entry name" value="P-loop containing nucleoside triphosphate hydrolases"/>
    <property type="match status" value="2"/>
</dbReference>
<proteinExistence type="predicted"/>
<comment type="caution">
    <text evidence="7">The sequence shown here is derived from an EMBL/GenBank/DDBJ whole genome shotgun (WGS) entry which is preliminary data.</text>
</comment>